<dbReference type="AlphaFoldDB" id="X0W599"/>
<dbReference type="EMBL" id="BARS01033426">
    <property type="protein sequence ID" value="GAG25735.1"/>
    <property type="molecule type" value="Genomic_DNA"/>
</dbReference>
<evidence type="ECO:0000313" key="1">
    <source>
        <dbReference type="EMBL" id="GAG25735.1"/>
    </source>
</evidence>
<proteinExistence type="predicted"/>
<gene>
    <name evidence="1" type="ORF">S01H1_51766</name>
</gene>
<protein>
    <submittedName>
        <fullName evidence="1">Uncharacterized protein</fullName>
    </submittedName>
</protein>
<accession>X0W599</accession>
<name>X0W599_9ZZZZ</name>
<reference evidence="1" key="1">
    <citation type="journal article" date="2014" name="Front. Microbiol.">
        <title>High frequency of phylogenetically diverse reductive dehalogenase-homologous genes in deep subseafloor sedimentary metagenomes.</title>
        <authorList>
            <person name="Kawai M."/>
            <person name="Futagami T."/>
            <person name="Toyoda A."/>
            <person name="Takaki Y."/>
            <person name="Nishi S."/>
            <person name="Hori S."/>
            <person name="Arai W."/>
            <person name="Tsubouchi T."/>
            <person name="Morono Y."/>
            <person name="Uchiyama I."/>
            <person name="Ito T."/>
            <person name="Fujiyama A."/>
            <person name="Inagaki F."/>
            <person name="Takami H."/>
        </authorList>
    </citation>
    <scope>NUCLEOTIDE SEQUENCE</scope>
    <source>
        <strain evidence="1">Expedition CK06-06</strain>
    </source>
</reference>
<comment type="caution">
    <text evidence="1">The sequence shown here is derived from an EMBL/GenBank/DDBJ whole genome shotgun (WGS) entry which is preliminary data.</text>
</comment>
<organism evidence="1">
    <name type="scientific">marine sediment metagenome</name>
    <dbReference type="NCBI Taxonomy" id="412755"/>
    <lineage>
        <taxon>unclassified sequences</taxon>
        <taxon>metagenomes</taxon>
        <taxon>ecological metagenomes</taxon>
    </lineage>
</organism>
<sequence length="92" mass="10349">METPLVQISQSGQDIGWGKLGSLMPDDMEGAQITLHDVHIADGVEFEIGGPFRITVDEKRFEKCALVNFRNLRPGCDYERVIFKTEQKPKLG</sequence>